<comment type="similarity">
    <text evidence="7">Belongs to the major facilitator superfamily. Sugar transporter (TC 2.A.1.1) family. Trehalose transporter subfamily.</text>
</comment>
<feature type="transmembrane region" description="Helical" evidence="9">
    <location>
        <begin position="253"/>
        <end position="275"/>
    </location>
</feature>
<dbReference type="PROSITE" id="PS00217">
    <property type="entry name" value="SUGAR_TRANSPORT_2"/>
    <property type="match status" value="1"/>
</dbReference>
<evidence type="ECO:0000256" key="4">
    <source>
        <dbReference type="ARBA" id="ARBA00022989"/>
    </source>
</evidence>
<keyword evidence="3 9" id="KW-0812">Transmembrane</keyword>
<evidence type="ECO:0000256" key="6">
    <source>
        <dbReference type="ARBA" id="ARBA00023180"/>
    </source>
</evidence>
<keyword evidence="2" id="KW-1003">Cell membrane</keyword>
<evidence type="ECO:0000256" key="5">
    <source>
        <dbReference type="ARBA" id="ARBA00023136"/>
    </source>
</evidence>
<keyword evidence="5 9" id="KW-0472">Membrane</keyword>
<evidence type="ECO:0000256" key="3">
    <source>
        <dbReference type="ARBA" id="ARBA00022692"/>
    </source>
</evidence>
<proteinExistence type="inferred from homology"/>
<feature type="transmembrane region" description="Helical" evidence="9">
    <location>
        <begin position="287"/>
        <end position="309"/>
    </location>
</feature>
<feature type="transmembrane region" description="Helical" evidence="9">
    <location>
        <begin position="350"/>
        <end position="373"/>
    </location>
</feature>
<evidence type="ECO:0000259" key="10">
    <source>
        <dbReference type="PROSITE" id="PS50850"/>
    </source>
</evidence>
<feature type="domain" description="Major facilitator superfamily (MFS) profile" evidence="10">
    <location>
        <begin position="1"/>
        <end position="442"/>
    </location>
</feature>
<dbReference type="PROSITE" id="PS00216">
    <property type="entry name" value="SUGAR_TRANSPORT_1"/>
    <property type="match status" value="1"/>
</dbReference>
<feature type="transmembrane region" description="Helical" evidence="9">
    <location>
        <begin position="394"/>
        <end position="414"/>
    </location>
</feature>
<dbReference type="InterPro" id="IPR005829">
    <property type="entry name" value="Sugar_transporter_CS"/>
</dbReference>
<dbReference type="SUPFAM" id="SSF103473">
    <property type="entry name" value="MFS general substrate transporter"/>
    <property type="match status" value="1"/>
</dbReference>
<dbReference type="InterPro" id="IPR036259">
    <property type="entry name" value="MFS_trans_sf"/>
</dbReference>
<evidence type="ECO:0000313" key="12">
    <source>
        <dbReference type="RefSeq" id="XP_011638202.2"/>
    </source>
</evidence>
<dbReference type="PANTHER" id="PTHR48021:SF1">
    <property type="entry name" value="GH07001P-RELATED"/>
    <property type="match status" value="1"/>
</dbReference>
<dbReference type="PROSITE" id="PS51257">
    <property type="entry name" value="PROKAR_LIPOPROTEIN"/>
    <property type="match status" value="1"/>
</dbReference>
<dbReference type="FunFam" id="1.20.1250.20:FF:000055">
    <property type="entry name" value="Facilitated trehalose transporter Tret1-2 homolog"/>
    <property type="match status" value="1"/>
</dbReference>
<evidence type="ECO:0000313" key="11">
    <source>
        <dbReference type="Proteomes" id="UP000504615"/>
    </source>
</evidence>
<dbReference type="PROSITE" id="PS50850">
    <property type="entry name" value="MFS"/>
    <property type="match status" value="1"/>
</dbReference>
<dbReference type="InterPro" id="IPR050549">
    <property type="entry name" value="MFS_Trehalose_Transporter"/>
</dbReference>
<dbReference type="GO" id="GO:0005886">
    <property type="term" value="C:plasma membrane"/>
    <property type="evidence" value="ECO:0007669"/>
    <property type="project" value="UniProtKB-SubCell"/>
</dbReference>
<comment type="subcellular location">
    <subcellularLocation>
        <location evidence="1">Cell membrane</location>
        <topology evidence="1">Multi-pass membrane protein</topology>
    </subcellularLocation>
</comment>
<dbReference type="InterPro" id="IPR044775">
    <property type="entry name" value="MFS_ERD6/Tret1-like"/>
</dbReference>
<keyword evidence="4 9" id="KW-1133">Transmembrane helix</keyword>
<dbReference type="NCBIfam" id="TIGR00879">
    <property type="entry name" value="SP"/>
    <property type="match status" value="1"/>
</dbReference>
<dbReference type="CDD" id="cd17358">
    <property type="entry name" value="MFS_GLUT6_8_Class3_like"/>
    <property type="match status" value="1"/>
</dbReference>
<dbReference type="AlphaFoldDB" id="A0A6I9WBU7"/>
<dbReference type="OrthoDB" id="6612291at2759"/>
<feature type="transmembrane region" description="Helical" evidence="9">
    <location>
        <begin position="20"/>
        <end position="41"/>
    </location>
</feature>
<dbReference type="InterPro" id="IPR005828">
    <property type="entry name" value="MFS_sugar_transport-like"/>
</dbReference>
<feature type="transmembrane region" description="Helical" evidence="9">
    <location>
        <begin position="109"/>
        <end position="131"/>
    </location>
</feature>
<feature type="transmembrane region" description="Helical" evidence="9">
    <location>
        <begin position="143"/>
        <end position="161"/>
    </location>
</feature>
<evidence type="ECO:0000256" key="2">
    <source>
        <dbReference type="ARBA" id="ARBA00022475"/>
    </source>
</evidence>
<dbReference type="GeneID" id="105427908"/>
<sequence>MTESRQTFLAVFRRRIRQYVGAAAACMGGFSLGCGLGWSAPCVEILKSRIDDFMINVIAAVFPIGAALGTLAVPLLIDRIGRKWTMMVLVPVFITGWILLISAGTQAPLFVIGRIMTGACGGMCCVLAPVYSAEISEKEIRGTTGVFFQLLLVIGILYAYCTGFTRNVIAISSLCCIAPIVFGVTMAFMPESPLFYLIKNKEEDARKSMRFFRGLDFDIEPEIDAFKKQVERSKLQRPTIAVFMKKPVLKTLAVAYGLMFAQQFSGINAIIFYGLTIFEATGVGMESLVELVIFGTVQIVACVAAALLIDKLGRKILMVISTATMCICLSALAVFFVLKNYQPEQAERMYWLPLTSTCVYIVAFCLGAGPIPWSYMGEIFPTRLKGAASSSAAFFNWILAFTVTISFPSAIAVVDISVVFSFFALICGLSMFFVIFCMVETKGRTFTEIEQAYGTHVPTENEESNVE</sequence>
<dbReference type="PANTHER" id="PTHR48021">
    <property type="match status" value="1"/>
</dbReference>
<dbReference type="KEGG" id="pbar:105427908"/>
<dbReference type="PRINTS" id="PR00171">
    <property type="entry name" value="SUGRTRNSPORT"/>
</dbReference>
<gene>
    <name evidence="12" type="primary">LOC105427908</name>
</gene>
<organism evidence="11 12">
    <name type="scientific">Pogonomyrmex barbatus</name>
    <name type="common">red harvester ant</name>
    <dbReference type="NCBI Taxonomy" id="144034"/>
    <lineage>
        <taxon>Eukaryota</taxon>
        <taxon>Metazoa</taxon>
        <taxon>Ecdysozoa</taxon>
        <taxon>Arthropoda</taxon>
        <taxon>Hexapoda</taxon>
        <taxon>Insecta</taxon>
        <taxon>Pterygota</taxon>
        <taxon>Neoptera</taxon>
        <taxon>Endopterygota</taxon>
        <taxon>Hymenoptera</taxon>
        <taxon>Apocrita</taxon>
        <taxon>Aculeata</taxon>
        <taxon>Formicoidea</taxon>
        <taxon>Formicidae</taxon>
        <taxon>Myrmicinae</taxon>
        <taxon>Pogonomyrmex</taxon>
    </lineage>
</organism>
<evidence type="ECO:0000256" key="9">
    <source>
        <dbReference type="SAM" id="Phobius"/>
    </source>
</evidence>
<feature type="transmembrane region" description="Helical" evidence="9">
    <location>
        <begin position="420"/>
        <end position="439"/>
    </location>
</feature>
<feature type="transmembrane region" description="Helical" evidence="9">
    <location>
        <begin position="167"/>
        <end position="189"/>
    </location>
</feature>
<accession>A0A6I9WBU7</accession>
<dbReference type="Proteomes" id="UP000504615">
    <property type="component" value="Unplaced"/>
</dbReference>
<keyword evidence="8" id="KW-0813">Transport</keyword>
<dbReference type="RefSeq" id="XP_011638202.2">
    <property type="nucleotide sequence ID" value="XM_011639900.2"/>
</dbReference>
<feature type="transmembrane region" description="Helical" evidence="9">
    <location>
        <begin position="84"/>
        <end position="103"/>
    </location>
</feature>
<protein>
    <submittedName>
        <fullName evidence="12">Facilitated trehalose transporter Tret1-2 homolog</fullName>
    </submittedName>
</protein>
<evidence type="ECO:0000256" key="1">
    <source>
        <dbReference type="ARBA" id="ARBA00004651"/>
    </source>
</evidence>
<keyword evidence="6" id="KW-0325">Glycoprotein</keyword>
<keyword evidence="11" id="KW-1185">Reference proteome</keyword>
<dbReference type="InterPro" id="IPR020846">
    <property type="entry name" value="MFS_dom"/>
</dbReference>
<evidence type="ECO:0000256" key="8">
    <source>
        <dbReference type="RuleBase" id="RU003346"/>
    </source>
</evidence>
<evidence type="ECO:0000256" key="7">
    <source>
        <dbReference type="ARBA" id="ARBA00024348"/>
    </source>
</evidence>
<name>A0A6I9WBU7_9HYME</name>
<reference evidence="12" key="1">
    <citation type="submission" date="2025-08" db="UniProtKB">
        <authorList>
            <consortium name="RefSeq"/>
        </authorList>
    </citation>
    <scope>IDENTIFICATION</scope>
</reference>
<dbReference type="Pfam" id="PF00083">
    <property type="entry name" value="Sugar_tr"/>
    <property type="match status" value="1"/>
</dbReference>
<feature type="transmembrane region" description="Helical" evidence="9">
    <location>
        <begin position="53"/>
        <end position="77"/>
    </location>
</feature>
<dbReference type="GO" id="GO:0051119">
    <property type="term" value="F:sugar transmembrane transporter activity"/>
    <property type="evidence" value="ECO:0007669"/>
    <property type="project" value="InterPro"/>
</dbReference>
<dbReference type="InterPro" id="IPR003663">
    <property type="entry name" value="Sugar/inositol_transpt"/>
</dbReference>
<dbReference type="Gene3D" id="1.20.1250.20">
    <property type="entry name" value="MFS general substrate transporter like domains"/>
    <property type="match status" value="1"/>
</dbReference>
<feature type="transmembrane region" description="Helical" evidence="9">
    <location>
        <begin position="316"/>
        <end position="338"/>
    </location>
</feature>